<sequence>QNALHDFQPESDWRDTWNDTQVTNSHLVNDLNIKPSGHKLDRRKWTQLNRIRTNHGRCNYTLNKWNPVIDPMCDCDEPKQTIHHIHKNSSTYAATDIQSVIKKKFSGKASGAPPYIPANI</sequence>
<name>A0A9Q0NFQ1_9DIPT</name>
<evidence type="ECO:0000313" key="1">
    <source>
        <dbReference type="EMBL" id="KAJ6648816.1"/>
    </source>
</evidence>
<dbReference type="EMBL" id="WJQU01000001">
    <property type="protein sequence ID" value="KAJ6648816.1"/>
    <property type="molecule type" value="Genomic_DNA"/>
</dbReference>
<proteinExistence type="predicted"/>
<accession>A0A9Q0NFQ1</accession>
<protein>
    <submittedName>
        <fullName evidence="1">Uncharacterized protein</fullName>
    </submittedName>
</protein>
<dbReference type="AlphaFoldDB" id="A0A9Q0NFQ1"/>
<reference evidence="1" key="1">
    <citation type="submission" date="2022-07" db="EMBL/GenBank/DDBJ databases">
        <authorList>
            <person name="Trinca V."/>
            <person name="Uliana J.V.C."/>
            <person name="Torres T.T."/>
            <person name="Ward R.J."/>
            <person name="Monesi N."/>
        </authorList>
    </citation>
    <scope>NUCLEOTIDE SEQUENCE</scope>
    <source>
        <strain evidence="1">HSMRA1968</strain>
        <tissue evidence="1">Whole embryos</tissue>
    </source>
</reference>
<comment type="caution">
    <text evidence="1">The sequence shown here is derived from an EMBL/GenBank/DDBJ whole genome shotgun (WGS) entry which is preliminary data.</text>
</comment>
<feature type="non-terminal residue" evidence="1">
    <location>
        <position position="1"/>
    </location>
</feature>
<dbReference type="Proteomes" id="UP001151699">
    <property type="component" value="Chromosome A"/>
</dbReference>
<gene>
    <name evidence="1" type="ORF">Bhyg_04048</name>
</gene>
<dbReference type="OrthoDB" id="6765698at2759"/>
<keyword evidence="2" id="KW-1185">Reference proteome</keyword>
<evidence type="ECO:0000313" key="2">
    <source>
        <dbReference type="Proteomes" id="UP001151699"/>
    </source>
</evidence>
<organism evidence="1 2">
    <name type="scientific">Pseudolycoriella hygida</name>
    <dbReference type="NCBI Taxonomy" id="35572"/>
    <lineage>
        <taxon>Eukaryota</taxon>
        <taxon>Metazoa</taxon>
        <taxon>Ecdysozoa</taxon>
        <taxon>Arthropoda</taxon>
        <taxon>Hexapoda</taxon>
        <taxon>Insecta</taxon>
        <taxon>Pterygota</taxon>
        <taxon>Neoptera</taxon>
        <taxon>Endopterygota</taxon>
        <taxon>Diptera</taxon>
        <taxon>Nematocera</taxon>
        <taxon>Sciaroidea</taxon>
        <taxon>Sciaridae</taxon>
        <taxon>Pseudolycoriella</taxon>
    </lineage>
</organism>